<dbReference type="FunFam" id="3.90.70.10:FF:000021">
    <property type="entry name" value="Bleomycin hydrolase"/>
    <property type="match status" value="1"/>
</dbReference>
<dbReference type="GO" id="GO:0008083">
    <property type="term" value="F:growth factor activity"/>
    <property type="evidence" value="ECO:0007669"/>
    <property type="project" value="UniProtKB-KW"/>
</dbReference>
<dbReference type="SUPFAM" id="SSF54001">
    <property type="entry name" value="Cysteine proteinases"/>
    <property type="match status" value="1"/>
</dbReference>
<evidence type="ECO:0000256" key="6">
    <source>
        <dbReference type="ARBA" id="ARBA00022227"/>
    </source>
</evidence>
<protein>
    <recommendedName>
        <fullName evidence="6">Bleomycin hydrolase</fullName>
        <ecNumber evidence="5">3.4.22.40</ecNumber>
    </recommendedName>
</protein>
<comment type="similarity">
    <text evidence="4 16">Belongs to the TGF-beta family.</text>
</comment>
<keyword evidence="9" id="KW-0645">Protease</keyword>
<reference evidence="18" key="1">
    <citation type="submission" date="2021-02" db="EMBL/GenBank/DDBJ databases">
        <authorList>
            <person name="Nowell W R."/>
        </authorList>
    </citation>
    <scope>NUCLEOTIDE SEQUENCE</scope>
</reference>
<dbReference type="InterPro" id="IPR017948">
    <property type="entry name" value="TGFb_CS"/>
</dbReference>
<dbReference type="GO" id="GO:0005576">
    <property type="term" value="C:extracellular region"/>
    <property type="evidence" value="ECO:0007669"/>
    <property type="project" value="UniProtKB-SubCell"/>
</dbReference>
<name>A0A814QDP3_9BILA</name>
<evidence type="ECO:0000259" key="17">
    <source>
        <dbReference type="PROSITE" id="PS51362"/>
    </source>
</evidence>
<evidence type="ECO:0000256" key="14">
    <source>
        <dbReference type="ARBA" id="ARBA00023157"/>
    </source>
</evidence>
<dbReference type="PANTHER" id="PTHR10363">
    <property type="entry name" value="BLEOMYCIN HYDROLASE"/>
    <property type="match status" value="1"/>
</dbReference>
<keyword evidence="14" id="KW-1015">Disulfide bond</keyword>
<evidence type="ECO:0000256" key="9">
    <source>
        <dbReference type="ARBA" id="ARBA00022670"/>
    </source>
</evidence>
<dbReference type="GO" id="GO:0043418">
    <property type="term" value="P:homocysteine catabolic process"/>
    <property type="evidence" value="ECO:0007669"/>
    <property type="project" value="TreeGrafter"/>
</dbReference>
<dbReference type="CDD" id="cd00585">
    <property type="entry name" value="Peptidase_C1B"/>
    <property type="match status" value="1"/>
</dbReference>
<dbReference type="InterPro" id="IPR038765">
    <property type="entry name" value="Papain-like_cys_pep_sf"/>
</dbReference>
<dbReference type="EMBL" id="CAJNON010000223">
    <property type="protein sequence ID" value="CAF1118228.1"/>
    <property type="molecule type" value="Genomic_DNA"/>
</dbReference>
<evidence type="ECO:0000256" key="13">
    <source>
        <dbReference type="ARBA" id="ARBA00023030"/>
    </source>
</evidence>
<dbReference type="GO" id="GO:0006508">
    <property type="term" value="P:proteolysis"/>
    <property type="evidence" value="ECO:0007669"/>
    <property type="project" value="UniProtKB-KW"/>
</dbReference>
<evidence type="ECO:0000256" key="16">
    <source>
        <dbReference type="RuleBase" id="RU000354"/>
    </source>
</evidence>
<evidence type="ECO:0000256" key="15">
    <source>
        <dbReference type="ARBA" id="ARBA00023180"/>
    </source>
</evidence>
<dbReference type="Gene3D" id="2.10.90.10">
    <property type="entry name" value="Cystine-knot cytokines"/>
    <property type="match status" value="1"/>
</dbReference>
<proteinExistence type="inferred from homology"/>
<evidence type="ECO:0000313" key="19">
    <source>
        <dbReference type="Proteomes" id="UP000663891"/>
    </source>
</evidence>
<feature type="domain" description="TGF-beta family profile" evidence="17">
    <location>
        <begin position="618"/>
        <end position="730"/>
    </location>
</feature>
<dbReference type="InterPro" id="IPR001839">
    <property type="entry name" value="TGF-b_C"/>
</dbReference>
<dbReference type="FunFam" id="2.10.90.10:FF:000001">
    <property type="entry name" value="Bone morphogenetic protein 4"/>
    <property type="match status" value="1"/>
</dbReference>
<keyword evidence="15" id="KW-0325">Glycoprotein</keyword>
<evidence type="ECO:0000256" key="12">
    <source>
        <dbReference type="ARBA" id="ARBA00022807"/>
    </source>
</evidence>
<keyword evidence="10" id="KW-0732">Signal</keyword>
<gene>
    <name evidence="18" type="ORF">VCS650_LOCUS21037</name>
</gene>
<dbReference type="Pfam" id="PF03051">
    <property type="entry name" value="Peptidase_C1_2"/>
    <property type="match status" value="1"/>
</dbReference>
<keyword evidence="13 16" id="KW-0339">Growth factor</keyword>
<sequence length="730" mass="84407">MTEDKVEAILSQEQLKSLFEDYRQDKKNLLAQSACCQQSLTDVIVDRQTRFSSAHVFNTKLSVEGRPVTNQKASGRCWMFACLNVIRIHLMKTLKISELELSQNYLFYYDKIERCHYFLVTMIDLAKRKEPIHGRLVQYLLKDLLIDGGQWDMLVNLINKYGVVPKSAFPESSSSEAALFMNKFLRTKLRAYAQEIFELTQQENIKDSDIMNREAEMMREIHRIVTICLGSPPEQITFEYHDTAKQYQKIGPITPLEFYRQIVKPIYNIDNKVCLVHDPRVSNSYGRLYTVEYLGNIVGGQKTLYNNQPITILKRAVFDSIAADEAVWFGVDFGKHMHAKYGILDLKIFDTQLYFDSKFPCQNKASRLEYGESLMTHAMVFTGVHVEKRSSNDTTKTSDNEKSQPDGLQFIRYRVENSHGDDKADKGYLIMTDEWFDEYLYEVVVDKKHLSKEVLAVLDQEPIILKAWDPMGALACSKISEKGSLVDGLSLNNQAQIKLKTINTIRLLSLTSISINNSRLLFNISLDKIQINEEVKLIEFRLKLKSKKKRFRPMIISKDESEYLSYDLTDYLIHNSSKQILIIRRQLWIRKYLEEASLVIYSRTPGGFILPSSSSNIRTKRTIKQITTGPCSRHDLFVDFDQLSFGAWVVEPKKFNAGICRGDCPNPLSRLYYPTNHAMLLSLLHERGNSIQQPSCVPVRLRSLDLLYYDHRELIIKRHQGMQVEECGCR</sequence>
<dbReference type="Gene3D" id="3.90.70.10">
    <property type="entry name" value="Cysteine proteinases"/>
    <property type="match status" value="1"/>
</dbReference>
<evidence type="ECO:0000256" key="8">
    <source>
        <dbReference type="ARBA" id="ARBA00022525"/>
    </source>
</evidence>
<evidence type="ECO:0000256" key="3">
    <source>
        <dbReference type="ARBA" id="ARBA00004613"/>
    </source>
</evidence>
<accession>A0A814QDP3</accession>
<dbReference type="InterPro" id="IPR000169">
    <property type="entry name" value="Pept_cys_AS"/>
</dbReference>
<keyword evidence="12" id="KW-0788">Thiol protease</keyword>
<evidence type="ECO:0000256" key="11">
    <source>
        <dbReference type="ARBA" id="ARBA00022801"/>
    </source>
</evidence>
<keyword evidence="11" id="KW-0378">Hydrolase</keyword>
<dbReference type="PANTHER" id="PTHR10363:SF2">
    <property type="entry name" value="BLEOMYCIN HYDROLASE"/>
    <property type="match status" value="1"/>
</dbReference>
<dbReference type="GO" id="GO:0009636">
    <property type="term" value="P:response to toxic substance"/>
    <property type="evidence" value="ECO:0007669"/>
    <property type="project" value="TreeGrafter"/>
</dbReference>
<dbReference type="PROSITE" id="PS00250">
    <property type="entry name" value="TGF_BETA_1"/>
    <property type="match status" value="1"/>
</dbReference>
<dbReference type="PROSITE" id="PS51362">
    <property type="entry name" value="TGF_BETA_2"/>
    <property type="match status" value="1"/>
</dbReference>
<dbReference type="SMART" id="SM00204">
    <property type="entry name" value="TGFB"/>
    <property type="match status" value="1"/>
</dbReference>
<comment type="subcellular location">
    <subcellularLocation>
        <location evidence="2">Cytoplasm</location>
    </subcellularLocation>
    <subcellularLocation>
        <location evidence="3">Secreted</location>
    </subcellularLocation>
</comment>
<dbReference type="SUPFAM" id="SSF57501">
    <property type="entry name" value="Cystine-knot cytokines"/>
    <property type="match status" value="1"/>
</dbReference>
<comment type="catalytic activity">
    <reaction evidence="1">
        <text>Inactivates bleomycin B2 (a cytotoxic glycometallopeptide) by hydrolysis of a carboxyamide bond of beta-aminoalanine, but also shows general aminopeptidase activity. The specificity varies somewhat with source, but amino acid arylamides of Met, Leu and Ala are preferred.</text>
        <dbReference type="EC" id="3.4.22.40"/>
    </reaction>
</comment>
<keyword evidence="8" id="KW-0964">Secreted</keyword>
<evidence type="ECO:0000256" key="10">
    <source>
        <dbReference type="ARBA" id="ARBA00022729"/>
    </source>
</evidence>
<dbReference type="GO" id="GO:0005737">
    <property type="term" value="C:cytoplasm"/>
    <property type="evidence" value="ECO:0007669"/>
    <property type="project" value="UniProtKB-SubCell"/>
</dbReference>
<evidence type="ECO:0000256" key="4">
    <source>
        <dbReference type="ARBA" id="ARBA00006656"/>
    </source>
</evidence>
<dbReference type="PROSITE" id="PS00139">
    <property type="entry name" value="THIOL_PROTEASE_CYS"/>
    <property type="match status" value="1"/>
</dbReference>
<dbReference type="InterPro" id="IPR029034">
    <property type="entry name" value="Cystine-knot_cytokine"/>
</dbReference>
<dbReference type="OrthoDB" id="2666448at2759"/>
<dbReference type="AlphaFoldDB" id="A0A814QDP3"/>
<dbReference type="GO" id="GO:0070005">
    <property type="term" value="F:cysteine-type aminopeptidase activity"/>
    <property type="evidence" value="ECO:0007669"/>
    <property type="project" value="InterPro"/>
</dbReference>
<evidence type="ECO:0000256" key="2">
    <source>
        <dbReference type="ARBA" id="ARBA00004496"/>
    </source>
</evidence>
<comment type="caution">
    <text evidence="18">The sequence shown here is derived from an EMBL/GenBank/DDBJ whole genome shotgun (WGS) entry which is preliminary data.</text>
</comment>
<evidence type="ECO:0000256" key="5">
    <source>
        <dbReference type="ARBA" id="ARBA00012465"/>
    </source>
</evidence>
<evidence type="ECO:0000313" key="18">
    <source>
        <dbReference type="EMBL" id="CAF1118228.1"/>
    </source>
</evidence>
<dbReference type="InterPro" id="IPR004134">
    <property type="entry name" value="Peptidase_C1B"/>
</dbReference>
<evidence type="ECO:0000256" key="7">
    <source>
        <dbReference type="ARBA" id="ARBA00022490"/>
    </source>
</evidence>
<keyword evidence="7" id="KW-0963">Cytoplasm</keyword>
<dbReference type="Proteomes" id="UP000663891">
    <property type="component" value="Unassembled WGS sequence"/>
</dbReference>
<evidence type="ECO:0000256" key="1">
    <source>
        <dbReference type="ARBA" id="ARBA00000423"/>
    </source>
</evidence>
<dbReference type="EC" id="3.4.22.40" evidence="5"/>
<organism evidence="18 19">
    <name type="scientific">Adineta steineri</name>
    <dbReference type="NCBI Taxonomy" id="433720"/>
    <lineage>
        <taxon>Eukaryota</taxon>
        <taxon>Metazoa</taxon>
        <taxon>Spiralia</taxon>
        <taxon>Gnathifera</taxon>
        <taxon>Rotifera</taxon>
        <taxon>Eurotatoria</taxon>
        <taxon>Bdelloidea</taxon>
        <taxon>Adinetida</taxon>
        <taxon>Adinetidae</taxon>
        <taxon>Adineta</taxon>
    </lineage>
</organism>
<dbReference type="Pfam" id="PF00019">
    <property type="entry name" value="TGF_beta"/>
    <property type="match status" value="1"/>
</dbReference>
<dbReference type="GO" id="GO:0004197">
    <property type="term" value="F:cysteine-type endopeptidase activity"/>
    <property type="evidence" value="ECO:0007669"/>
    <property type="project" value="UniProtKB-EC"/>
</dbReference>